<evidence type="ECO:0000313" key="5">
    <source>
        <dbReference type="Proteomes" id="UP000637643"/>
    </source>
</evidence>
<comment type="caution">
    <text evidence="4">The sequence shown here is derived from an EMBL/GenBank/DDBJ whole genome shotgun (WGS) entry which is preliminary data.</text>
</comment>
<dbReference type="EMBL" id="BMKR01000027">
    <property type="protein sequence ID" value="GGF98746.1"/>
    <property type="molecule type" value="Genomic_DNA"/>
</dbReference>
<dbReference type="InterPro" id="IPR009057">
    <property type="entry name" value="Homeodomain-like_sf"/>
</dbReference>
<dbReference type="Gene3D" id="1.10.357.10">
    <property type="entry name" value="Tetracycline Repressor, domain 2"/>
    <property type="match status" value="1"/>
</dbReference>
<proteinExistence type="predicted"/>
<dbReference type="SUPFAM" id="SSF46689">
    <property type="entry name" value="Homeodomain-like"/>
    <property type="match status" value="1"/>
</dbReference>
<dbReference type="InterPro" id="IPR039532">
    <property type="entry name" value="TetR_C_Firmicutes"/>
</dbReference>
<name>A0A917FSV7_9BACL</name>
<dbReference type="PANTHER" id="PTHR43479:SF7">
    <property type="entry name" value="TETR-FAMILY TRANSCRIPTIONAL REGULATOR"/>
    <property type="match status" value="1"/>
</dbReference>
<dbReference type="PROSITE" id="PS50977">
    <property type="entry name" value="HTH_TETR_2"/>
    <property type="match status" value="1"/>
</dbReference>
<gene>
    <name evidence="4" type="ORF">GCM10010912_49330</name>
</gene>
<reference evidence="4" key="2">
    <citation type="submission" date="2020-09" db="EMBL/GenBank/DDBJ databases">
        <authorList>
            <person name="Sun Q."/>
            <person name="Zhou Y."/>
        </authorList>
    </citation>
    <scope>NUCLEOTIDE SEQUENCE</scope>
    <source>
        <strain evidence="4">CGMCC 1.16134</strain>
    </source>
</reference>
<feature type="domain" description="HTH tetR-type" evidence="3">
    <location>
        <begin position="12"/>
        <end position="72"/>
    </location>
</feature>
<reference evidence="4" key="1">
    <citation type="journal article" date="2014" name="Int. J. Syst. Evol. Microbiol.">
        <title>Complete genome sequence of Corynebacterium casei LMG S-19264T (=DSM 44701T), isolated from a smear-ripened cheese.</title>
        <authorList>
            <consortium name="US DOE Joint Genome Institute (JGI-PGF)"/>
            <person name="Walter F."/>
            <person name="Albersmeier A."/>
            <person name="Kalinowski J."/>
            <person name="Ruckert C."/>
        </authorList>
    </citation>
    <scope>NUCLEOTIDE SEQUENCE</scope>
    <source>
        <strain evidence="4">CGMCC 1.16134</strain>
    </source>
</reference>
<sequence length="210" mass="24128">MTMDKNEDLRVIRSRRLIEDAFFTLVEEEGIEAVTVRKLTAQAGINRGTFYLHYQDIYDLMEKMEDRIMEQMKQLPVKSGPQEMLSAEMKGEPFPSIAQFIDFMNEEHRFFQVFFAQEGALFGKRLRVLIQDSIVDKIPKPLLTSEPLPVPADYIVAYFSSAHFGVIKHWFNTGRALPPYDLAVTLTRLIKDGPLLTALNQQPANRLSES</sequence>
<dbReference type="InterPro" id="IPR001647">
    <property type="entry name" value="HTH_TetR"/>
</dbReference>
<keyword evidence="1 2" id="KW-0238">DNA-binding</keyword>
<evidence type="ECO:0000256" key="2">
    <source>
        <dbReference type="PROSITE-ProRule" id="PRU00335"/>
    </source>
</evidence>
<evidence type="ECO:0000259" key="3">
    <source>
        <dbReference type="PROSITE" id="PS50977"/>
    </source>
</evidence>
<evidence type="ECO:0000256" key="1">
    <source>
        <dbReference type="ARBA" id="ARBA00023125"/>
    </source>
</evidence>
<dbReference type="Pfam" id="PF00440">
    <property type="entry name" value="TetR_N"/>
    <property type="match status" value="1"/>
</dbReference>
<dbReference type="Pfam" id="PF14278">
    <property type="entry name" value="TetR_C_8"/>
    <property type="match status" value="1"/>
</dbReference>
<dbReference type="InterPro" id="IPR050624">
    <property type="entry name" value="HTH-type_Tx_Regulator"/>
</dbReference>
<dbReference type="GO" id="GO:0003677">
    <property type="term" value="F:DNA binding"/>
    <property type="evidence" value="ECO:0007669"/>
    <property type="project" value="UniProtKB-UniRule"/>
</dbReference>
<evidence type="ECO:0000313" key="4">
    <source>
        <dbReference type="EMBL" id="GGF98746.1"/>
    </source>
</evidence>
<dbReference type="AlphaFoldDB" id="A0A917FSV7"/>
<keyword evidence="5" id="KW-1185">Reference proteome</keyword>
<dbReference type="PANTHER" id="PTHR43479">
    <property type="entry name" value="ACREF/ENVCD OPERON REPRESSOR-RELATED"/>
    <property type="match status" value="1"/>
</dbReference>
<accession>A0A917FSV7</accession>
<dbReference type="Proteomes" id="UP000637643">
    <property type="component" value="Unassembled WGS sequence"/>
</dbReference>
<feature type="DNA-binding region" description="H-T-H motif" evidence="2">
    <location>
        <begin position="35"/>
        <end position="54"/>
    </location>
</feature>
<protein>
    <submittedName>
        <fullName evidence="4">TetR family transcriptional regulator</fullName>
    </submittedName>
</protein>
<organism evidence="4 5">
    <name type="scientific">Paenibacillus albidus</name>
    <dbReference type="NCBI Taxonomy" id="2041023"/>
    <lineage>
        <taxon>Bacteria</taxon>
        <taxon>Bacillati</taxon>
        <taxon>Bacillota</taxon>
        <taxon>Bacilli</taxon>
        <taxon>Bacillales</taxon>
        <taxon>Paenibacillaceae</taxon>
        <taxon>Paenibacillus</taxon>
    </lineage>
</organism>